<feature type="region of interest" description="Disordered" evidence="1">
    <location>
        <begin position="22"/>
        <end position="130"/>
    </location>
</feature>
<keyword evidence="3" id="KW-1185">Reference proteome</keyword>
<gene>
    <name evidence="2" type="ORF">GCM10010346_40460</name>
</gene>
<dbReference type="EMBL" id="BMVO01000013">
    <property type="protein sequence ID" value="GHB12975.1"/>
    <property type="molecule type" value="Genomic_DNA"/>
</dbReference>
<sequence length="161" mass="16506">MKILMGVAVTAVSATVTGCVAVEPPPSPAAVPSPDSEPVSRDQEVKPQIVQAPAREALDAALQPSEEAAPRAERRRAPVVRRTALPAPPRRPARLPAADPAPAPPVPAAPGPPEAAGPVPRVLPSLPVPAPGADVCALGEGYGGWQHDSAQARICRETYGR</sequence>
<proteinExistence type="predicted"/>
<organism evidence="2 3">
    <name type="scientific">Streptomyces chryseus</name>
    <dbReference type="NCBI Taxonomy" id="68186"/>
    <lineage>
        <taxon>Bacteria</taxon>
        <taxon>Bacillati</taxon>
        <taxon>Actinomycetota</taxon>
        <taxon>Actinomycetes</taxon>
        <taxon>Kitasatosporales</taxon>
        <taxon>Streptomycetaceae</taxon>
        <taxon>Streptomyces</taxon>
    </lineage>
</organism>
<accession>A0ABQ3DYC7</accession>
<dbReference type="Proteomes" id="UP000599437">
    <property type="component" value="Unassembled WGS sequence"/>
</dbReference>
<protein>
    <recommendedName>
        <fullName evidence="4">Lipoprotein</fullName>
    </recommendedName>
</protein>
<name>A0ABQ3DYC7_9ACTN</name>
<reference evidence="3" key="1">
    <citation type="journal article" date="2019" name="Int. J. Syst. Evol. Microbiol.">
        <title>The Global Catalogue of Microorganisms (GCM) 10K type strain sequencing project: providing services to taxonomists for standard genome sequencing and annotation.</title>
        <authorList>
            <consortium name="The Broad Institute Genomics Platform"/>
            <consortium name="The Broad Institute Genome Sequencing Center for Infectious Disease"/>
            <person name="Wu L."/>
            <person name="Ma J."/>
        </authorList>
    </citation>
    <scope>NUCLEOTIDE SEQUENCE [LARGE SCALE GENOMIC DNA]</scope>
    <source>
        <strain evidence="3">JCM 4737</strain>
    </source>
</reference>
<feature type="compositionally biased region" description="Pro residues" evidence="1">
    <location>
        <begin position="99"/>
        <end position="115"/>
    </location>
</feature>
<evidence type="ECO:0000256" key="1">
    <source>
        <dbReference type="SAM" id="MobiDB-lite"/>
    </source>
</evidence>
<comment type="caution">
    <text evidence="2">The sequence shown here is derived from an EMBL/GenBank/DDBJ whole genome shotgun (WGS) entry which is preliminary data.</text>
</comment>
<dbReference type="PROSITE" id="PS51257">
    <property type="entry name" value="PROKAR_LIPOPROTEIN"/>
    <property type="match status" value="1"/>
</dbReference>
<feature type="compositionally biased region" description="Low complexity" evidence="1">
    <location>
        <begin position="116"/>
        <end position="125"/>
    </location>
</feature>
<evidence type="ECO:0008006" key="4">
    <source>
        <dbReference type="Google" id="ProtNLM"/>
    </source>
</evidence>
<evidence type="ECO:0000313" key="2">
    <source>
        <dbReference type="EMBL" id="GHB12975.1"/>
    </source>
</evidence>
<evidence type="ECO:0000313" key="3">
    <source>
        <dbReference type="Proteomes" id="UP000599437"/>
    </source>
</evidence>